<dbReference type="EC" id="3.6.4.13" evidence="4"/>
<keyword evidence="4" id="KW-0694">RNA-binding</keyword>
<evidence type="ECO:0000313" key="7">
    <source>
        <dbReference type="EMBL" id="KAK6754629.1"/>
    </source>
</evidence>
<sequence length="503" mass="57758">MSSSESATPNMSGVESDYSYDSREGPSSGYYVFEFDDEPKRHMSRRDFVFDMVSAMKEWDYYKEREALQKRLGDKHLEDDSVPSERLEIRHKDLPSKFRKQSSLDFLQRCVAKNVLAGRKHSVGPLLPLQQYMIPLVLYEISFLAMGPEGSGKTSGYLLPLVNKLVEFKEIEARGRRGPLALIITYTESKLKHIKNLCSSFCAGTPLTKLFMTEEDVDVMTPSPNTVIDLLCATPRTMINVVQKFQISPKHLKFVVVEEFHYCTRDSDYKEDLTALTGLLNKNVSPAYMFISLLISPQKLFDKNFMKEVARCKLVKLIAPPGVDHIKILTIPCRSTWCHFEWTLSFLAGDGVAPRKTVVLANDPWVVHTLTLRLTLNDVPSIYLTHKDSLLEAEEAIRLWRTEECRVIVADYKSLSELDYGFVETCILFELPNDDFCSYQKRIVELSAKLNHRRRIIIMVNLELDLKNTSAVINFMKDFKQPYPNFLEVMEKNYIVTRSSGYA</sequence>
<dbReference type="SUPFAM" id="SSF52540">
    <property type="entry name" value="P-loop containing nucleoside triphosphate hydrolases"/>
    <property type="match status" value="1"/>
</dbReference>
<dbReference type="InterPro" id="IPR011545">
    <property type="entry name" value="DEAD/DEAH_box_helicase_dom"/>
</dbReference>
<evidence type="ECO:0000256" key="2">
    <source>
        <dbReference type="ARBA" id="ARBA00022801"/>
    </source>
</evidence>
<dbReference type="EMBL" id="JAVFWL010000005">
    <property type="protein sequence ID" value="KAK6754629.1"/>
    <property type="molecule type" value="Genomic_DNA"/>
</dbReference>
<dbReference type="InterPro" id="IPR014001">
    <property type="entry name" value="Helicase_ATP-bd"/>
</dbReference>
<comment type="similarity">
    <text evidence="4">Belongs to the DEAD box helicase family.</text>
</comment>
<feature type="region of interest" description="Disordered" evidence="5">
    <location>
        <begin position="1"/>
        <end position="25"/>
    </location>
</feature>
<protein>
    <recommendedName>
        <fullName evidence="4">ATP-dependent RNA helicase</fullName>
        <ecNumber evidence="4">3.6.4.13</ecNumber>
    </recommendedName>
</protein>
<dbReference type="SMART" id="SM00487">
    <property type="entry name" value="DEXDc"/>
    <property type="match status" value="1"/>
</dbReference>
<evidence type="ECO:0000256" key="5">
    <source>
        <dbReference type="SAM" id="MobiDB-lite"/>
    </source>
</evidence>
<name>A0ABR1DW53_NECAM</name>
<keyword evidence="1 4" id="KW-0547">Nucleotide-binding</keyword>
<dbReference type="Proteomes" id="UP001303046">
    <property type="component" value="Unassembled WGS sequence"/>
</dbReference>
<evidence type="ECO:0000313" key="8">
    <source>
        <dbReference type="Proteomes" id="UP001303046"/>
    </source>
</evidence>
<comment type="function">
    <text evidence="4">RNA helicase.</text>
</comment>
<keyword evidence="8" id="KW-1185">Reference proteome</keyword>
<dbReference type="Pfam" id="PF00270">
    <property type="entry name" value="DEAD"/>
    <property type="match status" value="1"/>
</dbReference>
<comment type="caution">
    <text evidence="7">The sequence shown here is derived from an EMBL/GenBank/DDBJ whole genome shotgun (WGS) entry which is preliminary data.</text>
</comment>
<accession>A0ABR1DW53</accession>
<evidence type="ECO:0000256" key="1">
    <source>
        <dbReference type="ARBA" id="ARBA00022741"/>
    </source>
</evidence>
<feature type="compositionally biased region" description="Polar residues" evidence="5">
    <location>
        <begin position="1"/>
        <end position="13"/>
    </location>
</feature>
<dbReference type="Gene3D" id="3.40.50.300">
    <property type="entry name" value="P-loop containing nucleotide triphosphate hydrolases"/>
    <property type="match status" value="1"/>
</dbReference>
<evidence type="ECO:0000256" key="4">
    <source>
        <dbReference type="RuleBase" id="RU365068"/>
    </source>
</evidence>
<dbReference type="PANTHER" id="PTHR24031">
    <property type="entry name" value="RNA HELICASE"/>
    <property type="match status" value="1"/>
</dbReference>
<feature type="domain" description="Helicase ATP-binding" evidence="6">
    <location>
        <begin position="134"/>
        <end position="298"/>
    </location>
</feature>
<comment type="catalytic activity">
    <reaction evidence="4">
        <text>ATP + H2O = ADP + phosphate + H(+)</text>
        <dbReference type="Rhea" id="RHEA:13065"/>
        <dbReference type="ChEBI" id="CHEBI:15377"/>
        <dbReference type="ChEBI" id="CHEBI:15378"/>
        <dbReference type="ChEBI" id="CHEBI:30616"/>
        <dbReference type="ChEBI" id="CHEBI:43474"/>
        <dbReference type="ChEBI" id="CHEBI:456216"/>
        <dbReference type="EC" id="3.6.4.13"/>
    </reaction>
</comment>
<reference evidence="7 8" key="1">
    <citation type="submission" date="2023-08" db="EMBL/GenBank/DDBJ databases">
        <title>A Necator americanus chromosomal reference genome.</title>
        <authorList>
            <person name="Ilik V."/>
            <person name="Petrzelkova K.J."/>
            <person name="Pardy F."/>
            <person name="Fuh T."/>
            <person name="Niatou-Singa F.S."/>
            <person name="Gouil Q."/>
            <person name="Baker L."/>
            <person name="Ritchie M.E."/>
            <person name="Jex A.R."/>
            <person name="Gazzola D."/>
            <person name="Li H."/>
            <person name="Toshio Fujiwara R."/>
            <person name="Zhan B."/>
            <person name="Aroian R.V."/>
            <person name="Pafco B."/>
            <person name="Schwarz E.M."/>
        </authorList>
    </citation>
    <scope>NUCLEOTIDE SEQUENCE [LARGE SCALE GENOMIC DNA]</scope>
    <source>
        <strain evidence="7 8">Aroian</strain>
        <tissue evidence="7">Whole animal</tissue>
    </source>
</reference>
<dbReference type="PROSITE" id="PS51192">
    <property type="entry name" value="HELICASE_ATP_BIND_1"/>
    <property type="match status" value="1"/>
</dbReference>
<keyword evidence="4" id="KW-0347">Helicase</keyword>
<proteinExistence type="inferred from homology"/>
<evidence type="ECO:0000259" key="6">
    <source>
        <dbReference type="PROSITE" id="PS51192"/>
    </source>
</evidence>
<gene>
    <name evidence="7" type="primary">Necator_chrV.g18341</name>
    <name evidence="7" type="ORF">RB195_013550</name>
</gene>
<keyword evidence="3 4" id="KW-0067">ATP-binding</keyword>
<keyword evidence="2 4" id="KW-0378">Hydrolase</keyword>
<dbReference type="InterPro" id="IPR027417">
    <property type="entry name" value="P-loop_NTPase"/>
</dbReference>
<evidence type="ECO:0000256" key="3">
    <source>
        <dbReference type="ARBA" id="ARBA00022840"/>
    </source>
</evidence>
<organism evidence="7 8">
    <name type="scientific">Necator americanus</name>
    <name type="common">Human hookworm</name>
    <dbReference type="NCBI Taxonomy" id="51031"/>
    <lineage>
        <taxon>Eukaryota</taxon>
        <taxon>Metazoa</taxon>
        <taxon>Ecdysozoa</taxon>
        <taxon>Nematoda</taxon>
        <taxon>Chromadorea</taxon>
        <taxon>Rhabditida</taxon>
        <taxon>Rhabditina</taxon>
        <taxon>Rhabditomorpha</taxon>
        <taxon>Strongyloidea</taxon>
        <taxon>Ancylostomatidae</taxon>
        <taxon>Bunostominae</taxon>
        <taxon>Necator</taxon>
    </lineage>
</organism>
<comment type="domain">
    <text evidence="4">The Q motif is unique to and characteristic of the DEAD box family of RNA helicases and controls ATP binding and hydrolysis.</text>
</comment>